<dbReference type="EMBL" id="GL380435">
    <property type="protein sequence ID" value="EGT55422.1"/>
    <property type="molecule type" value="Genomic_DNA"/>
</dbReference>
<evidence type="ECO:0000313" key="1">
    <source>
        <dbReference type="EMBL" id="EGT55422.1"/>
    </source>
</evidence>
<gene>
    <name evidence="1" type="ORF">CAEBREN_11012</name>
</gene>
<keyword evidence="2" id="KW-1185">Reference proteome</keyword>
<protein>
    <submittedName>
        <fullName evidence="1">Uncharacterized protein</fullName>
    </submittedName>
</protein>
<dbReference type="HOGENOM" id="CLU_3242641_0_0_1"/>
<name>G0PGQ7_CAEBE</name>
<evidence type="ECO:0000313" key="2">
    <source>
        <dbReference type="Proteomes" id="UP000008068"/>
    </source>
</evidence>
<reference evidence="2" key="1">
    <citation type="submission" date="2011-07" db="EMBL/GenBank/DDBJ databases">
        <authorList>
            <consortium name="Caenorhabditis brenneri Sequencing and Analysis Consortium"/>
            <person name="Wilson R.K."/>
        </authorList>
    </citation>
    <scope>NUCLEOTIDE SEQUENCE [LARGE SCALE GENOMIC DNA]</scope>
    <source>
        <strain evidence="2">PB2801</strain>
    </source>
</reference>
<sequence>MSMQTIEEMGKFIITIKVVYSHLNIKFQIHIQLSMILGILSIQ</sequence>
<dbReference type="Proteomes" id="UP000008068">
    <property type="component" value="Unassembled WGS sequence"/>
</dbReference>
<dbReference type="InParanoid" id="G0PGQ7"/>
<proteinExistence type="predicted"/>
<accession>G0PGQ7</accession>
<organism evidence="2">
    <name type="scientific">Caenorhabditis brenneri</name>
    <name type="common">Nematode worm</name>
    <dbReference type="NCBI Taxonomy" id="135651"/>
    <lineage>
        <taxon>Eukaryota</taxon>
        <taxon>Metazoa</taxon>
        <taxon>Ecdysozoa</taxon>
        <taxon>Nematoda</taxon>
        <taxon>Chromadorea</taxon>
        <taxon>Rhabditida</taxon>
        <taxon>Rhabditina</taxon>
        <taxon>Rhabditomorpha</taxon>
        <taxon>Rhabditoidea</taxon>
        <taxon>Rhabditidae</taxon>
        <taxon>Peloderinae</taxon>
        <taxon>Caenorhabditis</taxon>
    </lineage>
</organism>
<dbReference type="AlphaFoldDB" id="G0PGQ7"/>